<name>A0A3E1B873_RHILT</name>
<feature type="signal peptide" evidence="1">
    <location>
        <begin position="1"/>
        <end position="22"/>
    </location>
</feature>
<dbReference type="InterPro" id="IPR029463">
    <property type="entry name" value="Lys_MEP"/>
</dbReference>
<dbReference type="Proteomes" id="UP000256748">
    <property type="component" value="Unassembled WGS sequence"/>
</dbReference>
<dbReference type="GO" id="GO:0004222">
    <property type="term" value="F:metalloendopeptidase activity"/>
    <property type="evidence" value="ECO:0007669"/>
    <property type="project" value="InterPro"/>
</dbReference>
<dbReference type="Gene3D" id="3.40.390.10">
    <property type="entry name" value="Collagenase (Catalytic Domain)"/>
    <property type="match status" value="1"/>
</dbReference>
<dbReference type="Pfam" id="PF14521">
    <property type="entry name" value="Aspzincin_M35"/>
    <property type="match status" value="1"/>
</dbReference>
<dbReference type="RefSeq" id="WP_088938029.1">
    <property type="nucleotide sequence ID" value="NZ_KZ859527.1"/>
</dbReference>
<evidence type="ECO:0000313" key="4">
    <source>
        <dbReference type="Proteomes" id="UP000256748"/>
    </source>
</evidence>
<dbReference type="SMART" id="SM01351">
    <property type="entry name" value="Aspzincin_M35"/>
    <property type="match status" value="1"/>
</dbReference>
<reference evidence="3 4" key="1">
    <citation type="submission" date="2017-03" db="EMBL/GenBank/DDBJ databases">
        <title>Genome analysis of Rhizobial strains effectives or ineffectives for nitrogen fixation isolated from bean seeds.</title>
        <authorList>
            <person name="Peralta H."/>
            <person name="Aguilar-Vera A."/>
            <person name="Mora Y."/>
            <person name="Vargas-Lagunas C."/>
            <person name="Girard L."/>
            <person name="Mora J."/>
        </authorList>
    </citation>
    <scope>NUCLEOTIDE SEQUENCE [LARGE SCALE GENOMIC DNA]</scope>
    <source>
        <strain evidence="3 4">CCGM5</strain>
    </source>
</reference>
<evidence type="ECO:0000256" key="1">
    <source>
        <dbReference type="SAM" id="SignalP"/>
    </source>
</evidence>
<dbReference type="AlphaFoldDB" id="A0A3E1B873"/>
<dbReference type="EMBL" id="NAOO01000033">
    <property type="protein sequence ID" value="RFB86669.1"/>
    <property type="molecule type" value="Genomic_DNA"/>
</dbReference>
<feature type="domain" description="Lysine-specific metallo-endopeptidase" evidence="2">
    <location>
        <begin position="51"/>
        <end position="191"/>
    </location>
</feature>
<comment type="caution">
    <text evidence="3">The sequence shown here is derived from an EMBL/GenBank/DDBJ whole genome shotgun (WGS) entry which is preliminary data.</text>
</comment>
<sequence>MKRITTTVVALLVTLAPASGFAAPVTCTGSPAAMIDAAKSEMQSGLDRAITAIKDHDQKTVDLLTRWLGVRNSDQEQRVLGVLRAARGLSDSLTFVCDMANDEGTFEKIVAQADNGHELLFTARYFGYPETGLVSRPTILFHEVTHIPSVADTNGNDNPKEVYSKDEVLKLANDKPADALRNASNYHYFLGAFLYGE</sequence>
<dbReference type="InterPro" id="IPR024079">
    <property type="entry name" value="MetalloPept_cat_dom_sf"/>
</dbReference>
<accession>A0A3E1B873</accession>
<evidence type="ECO:0000313" key="3">
    <source>
        <dbReference type="EMBL" id="RFB86669.1"/>
    </source>
</evidence>
<organism evidence="3 4">
    <name type="scientific">Rhizobium leguminosarum bv. trifolii</name>
    <dbReference type="NCBI Taxonomy" id="386"/>
    <lineage>
        <taxon>Bacteria</taxon>
        <taxon>Pseudomonadati</taxon>
        <taxon>Pseudomonadota</taxon>
        <taxon>Alphaproteobacteria</taxon>
        <taxon>Hyphomicrobiales</taxon>
        <taxon>Rhizobiaceae</taxon>
        <taxon>Rhizobium/Agrobacterium group</taxon>
        <taxon>Rhizobium</taxon>
    </lineage>
</organism>
<gene>
    <name evidence="3" type="ORF">B5K10_24225</name>
</gene>
<feature type="chain" id="PRO_5017661184" description="Lysine-specific metallo-endopeptidase domain-containing protein" evidence="1">
    <location>
        <begin position="23"/>
        <end position="197"/>
    </location>
</feature>
<keyword evidence="1" id="KW-0732">Signal</keyword>
<protein>
    <recommendedName>
        <fullName evidence="2">Lysine-specific metallo-endopeptidase domain-containing protein</fullName>
    </recommendedName>
</protein>
<proteinExistence type="predicted"/>
<evidence type="ECO:0000259" key="2">
    <source>
        <dbReference type="SMART" id="SM01351"/>
    </source>
</evidence>
<dbReference type="SUPFAM" id="SSF55486">
    <property type="entry name" value="Metalloproteases ('zincins'), catalytic domain"/>
    <property type="match status" value="1"/>
</dbReference>